<dbReference type="AlphaFoldDB" id="A0A3N4Q7Z3"/>
<reference evidence="3 4" key="1">
    <citation type="submission" date="2018-11" db="EMBL/GenBank/DDBJ databases">
        <title>Chitinophaga lutea sp.nov., isolate from arsenic contaminated soil.</title>
        <authorList>
            <person name="Zong Y."/>
        </authorList>
    </citation>
    <scope>NUCLEOTIDE SEQUENCE [LARGE SCALE GENOMIC DNA]</scope>
    <source>
        <strain evidence="3 4">ZY74</strain>
    </source>
</reference>
<sequence>MKRLSLLVTALLLLQCGLFAQDISFGAKGGLNIADVTNVSNSNARASIYLGAFAKIQLTENWAAQPELVYSGQGYKADPPIISDFTVALNYINLPVMLQYHLIPEFHLEAGPQIGFLVAAKAKNDGNSVNLKDDYKGMDFGLGFGLGYTFDMGLGIGARYNFGLTDIYDGNSDERYKNSVAQFGVHYIIGKKKR</sequence>
<dbReference type="Gene3D" id="2.40.160.20">
    <property type="match status" value="1"/>
</dbReference>
<proteinExistence type="predicted"/>
<keyword evidence="1" id="KW-0732">Signal</keyword>
<evidence type="ECO:0000313" key="4">
    <source>
        <dbReference type="Proteomes" id="UP000278351"/>
    </source>
</evidence>
<dbReference type="Proteomes" id="UP000278351">
    <property type="component" value="Unassembled WGS sequence"/>
</dbReference>
<feature type="signal peptide" evidence="1">
    <location>
        <begin position="1"/>
        <end position="20"/>
    </location>
</feature>
<gene>
    <name evidence="3" type="ORF">EGT74_00750</name>
</gene>
<dbReference type="OrthoDB" id="947434at2"/>
<dbReference type="EMBL" id="RPDH01000001">
    <property type="protein sequence ID" value="RPE12120.1"/>
    <property type="molecule type" value="Genomic_DNA"/>
</dbReference>
<comment type="caution">
    <text evidence="3">The sequence shown here is derived from an EMBL/GenBank/DDBJ whole genome shotgun (WGS) entry which is preliminary data.</text>
</comment>
<protein>
    <submittedName>
        <fullName evidence="3">PorT family protein</fullName>
    </submittedName>
</protein>
<evidence type="ECO:0000256" key="1">
    <source>
        <dbReference type="SAM" id="SignalP"/>
    </source>
</evidence>
<organism evidence="3 4">
    <name type="scientific">Chitinophaga lutea</name>
    <dbReference type="NCBI Taxonomy" id="2488634"/>
    <lineage>
        <taxon>Bacteria</taxon>
        <taxon>Pseudomonadati</taxon>
        <taxon>Bacteroidota</taxon>
        <taxon>Chitinophagia</taxon>
        <taxon>Chitinophagales</taxon>
        <taxon>Chitinophagaceae</taxon>
        <taxon>Chitinophaga</taxon>
    </lineage>
</organism>
<feature type="chain" id="PRO_5017956535" evidence="1">
    <location>
        <begin position="21"/>
        <end position="194"/>
    </location>
</feature>
<evidence type="ECO:0000259" key="2">
    <source>
        <dbReference type="Pfam" id="PF13568"/>
    </source>
</evidence>
<dbReference type="InterPro" id="IPR025665">
    <property type="entry name" value="Beta-barrel_OMP_2"/>
</dbReference>
<dbReference type="RefSeq" id="WP_123844539.1">
    <property type="nucleotide sequence ID" value="NZ_RPDH01000001.1"/>
</dbReference>
<keyword evidence="4" id="KW-1185">Reference proteome</keyword>
<accession>A0A3N4Q7Z3</accession>
<name>A0A3N4Q7Z3_9BACT</name>
<dbReference type="Pfam" id="PF13568">
    <property type="entry name" value="OMP_b-brl_2"/>
    <property type="match status" value="1"/>
</dbReference>
<feature type="domain" description="Outer membrane protein beta-barrel" evidence="2">
    <location>
        <begin position="19"/>
        <end position="168"/>
    </location>
</feature>
<evidence type="ECO:0000313" key="3">
    <source>
        <dbReference type="EMBL" id="RPE12120.1"/>
    </source>
</evidence>